<evidence type="ECO:0000256" key="14">
    <source>
        <dbReference type="PIRNR" id="PIRNR004491"/>
    </source>
</evidence>
<keyword evidence="4 14" id="KW-0288">FMN</keyword>
<dbReference type="AlphaFoldDB" id="A0A3G1L2K7"/>
<comment type="pathway">
    <text evidence="2 14">Cofactor biosynthesis; FMN biosynthesis; FMN from riboflavin (ATP route): step 1/1.</text>
</comment>
<evidence type="ECO:0000256" key="8">
    <source>
        <dbReference type="ARBA" id="ARBA00022777"/>
    </source>
</evidence>
<evidence type="ECO:0000256" key="11">
    <source>
        <dbReference type="ARBA" id="ARBA00023268"/>
    </source>
</evidence>
<dbReference type="SUPFAM" id="SSF82114">
    <property type="entry name" value="Riboflavin kinase-like"/>
    <property type="match status" value="1"/>
</dbReference>
<evidence type="ECO:0000256" key="5">
    <source>
        <dbReference type="ARBA" id="ARBA00022679"/>
    </source>
</evidence>
<dbReference type="KEGG" id="fwa:DCMF_24515"/>
<comment type="catalytic activity">
    <reaction evidence="12 14">
        <text>riboflavin + ATP = FMN + ADP + H(+)</text>
        <dbReference type="Rhea" id="RHEA:14357"/>
        <dbReference type="ChEBI" id="CHEBI:15378"/>
        <dbReference type="ChEBI" id="CHEBI:30616"/>
        <dbReference type="ChEBI" id="CHEBI:57986"/>
        <dbReference type="ChEBI" id="CHEBI:58210"/>
        <dbReference type="ChEBI" id="CHEBI:456216"/>
        <dbReference type="EC" id="2.7.1.26"/>
    </reaction>
</comment>
<dbReference type="UniPathway" id="UPA00277">
    <property type="reaction ID" value="UER00407"/>
</dbReference>
<dbReference type="PIRSF" id="PIRSF004491">
    <property type="entry name" value="FAD_Synth"/>
    <property type="match status" value="1"/>
</dbReference>
<accession>A0A3G1L2K7</accession>
<dbReference type="InterPro" id="IPR023468">
    <property type="entry name" value="Riboflavin_kinase"/>
</dbReference>
<keyword evidence="7 14" id="KW-0547">Nucleotide-binding</keyword>
<gene>
    <name evidence="17" type="ORF">DCMF_24515</name>
</gene>
<dbReference type="GO" id="GO:0009398">
    <property type="term" value="P:FMN biosynthetic process"/>
    <property type="evidence" value="ECO:0007669"/>
    <property type="project" value="UniProtKB-UniRule"/>
</dbReference>
<dbReference type="Pfam" id="PF01687">
    <property type="entry name" value="Flavokinase"/>
    <property type="match status" value="1"/>
</dbReference>
<dbReference type="InterPro" id="IPR023465">
    <property type="entry name" value="Riboflavin_kinase_dom_sf"/>
</dbReference>
<protein>
    <recommendedName>
        <fullName evidence="14">Riboflavin biosynthesis protein</fullName>
    </recommendedName>
    <domain>
        <recommendedName>
            <fullName evidence="14">Riboflavin kinase</fullName>
            <ecNumber evidence="14">2.7.1.26</ecNumber>
        </recommendedName>
        <alternativeName>
            <fullName evidence="14">Flavokinase</fullName>
        </alternativeName>
    </domain>
    <domain>
        <recommendedName>
            <fullName evidence="14">FMN adenylyltransferase</fullName>
            <ecNumber evidence="14">2.7.7.2</ecNumber>
        </recommendedName>
        <alternativeName>
            <fullName evidence="14">FAD pyrophosphorylase</fullName>
        </alternativeName>
        <alternativeName>
            <fullName evidence="14">FAD synthase</fullName>
        </alternativeName>
    </domain>
</protein>
<dbReference type="InterPro" id="IPR015865">
    <property type="entry name" value="Riboflavin_kinase_bac/euk"/>
</dbReference>
<dbReference type="GO" id="GO:0009231">
    <property type="term" value="P:riboflavin biosynthetic process"/>
    <property type="evidence" value="ECO:0007669"/>
    <property type="project" value="InterPro"/>
</dbReference>
<dbReference type="PANTHER" id="PTHR22749:SF6">
    <property type="entry name" value="RIBOFLAVIN KINASE"/>
    <property type="match status" value="1"/>
</dbReference>
<dbReference type="EC" id="2.7.1.26" evidence="14"/>
<dbReference type="Gene3D" id="2.40.30.30">
    <property type="entry name" value="Riboflavin kinase-like"/>
    <property type="match status" value="1"/>
</dbReference>
<dbReference type="UniPathway" id="UPA00276">
    <property type="reaction ID" value="UER00406"/>
</dbReference>
<feature type="domain" description="FAD synthetase" evidence="16">
    <location>
        <begin position="14"/>
        <end position="165"/>
    </location>
</feature>
<name>A0A3G1L2K7_FORW1</name>
<comment type="similarity">
    <text evidence="14">Belongs to the ribF family.</text>
</comment>
<dbReference type="PANTHER" id="PTHR22749">
    <property type="entry name" value="RIBOFLAVIN KINASE/FMN ADENYLYLTRANSFERASE"/>
    <property type="match status" value="1"/>
</dbReference>
<keyword evidence="11" id="KW-0511">Multifunctional enzyme</keyword>
<dbReference type="SUPFAM" id="SSF52374">
    <property type="entry name" value="Nucleotidylyl transferase"/>
    <property type="match status" value="1"/>
</dbReference>
<keyword evidence="5 14" id="KW-0808">Transferase</keyword>
<keyword evidence="9 14" id="KW-0274">FAD</keyword>
<evidence type="ECO:0000256" key="2">
    <source>
        <dbReference type="ARBA" id="ARBA00005201"/>
    </source>
</evidence>
<keyword evidence="3 14" id="KW-0285">Flavoprotein</keyword>
<evidence type="ECO:0000313" key="18">
    <source>
        <dbReference type="Proteomes" id="UP000323521"/>
    </source>
</evidence>
<dbReference type="InterPro" id="IPR015864">
    <property type="entry name" value="FAD_synthase"/>
</dbReference>
<evidence type="ECO:0000313" key="17">
    <source>
        <dbReference type="EMBL" id="ATW28878.1"/>
    </source>
</evidence>
<evidence type="ECO:0000256" key="10">
    <source>
        <dbReference type="ARBA" id="ARBA00022840"/>
    </source>
</evidence>
<dbReference type="GO" id="GO:0008531">
    <property type="term" value="F:riboflavin kinase activity"/>
    <property type="evidence" value="ECO:0007669"/>
    <property type="project" value="UniProtKB-UniRule"/>
</dbReference>
<keyword evidence="8 14" id="KW-0418">Kinase</keyword>
<evidence type="ECO:0000256" key="12">
    <source>
        <dbReference type="ARBA" id="ARBA00047880"/>
    </source>
</evidence>
<evidence type="ECO:0000256" key="7">
    <source>
        <dbReference type="ARBA" id="ARBA00022741"/>
    </source>
</evidence>
<dbReference type="GO" id="GO:0003919">
    <property type="term" value="F:FMN adenylyltransferase activity"/>
    <property type="evidence" value="ECO:0007669"/>
    <property type="project" value="UniProtKB-UniRule"/>
</dbReference>
<keyword evidence="6 14" id="KW-0548">Nucleotidyltransferase</keyword>
<evidence type="ECO:0000256" key="13">
    <source>
        <dbReference type="ARBA" id="ARBA00049494"/>
    </source>
</evidence>
<evidence type="ECO:0000256" key="9">
    <source>
        <dbReference type="ARBA" id="ARBA00022827"/>
    </source>
</evidence>
<dbReference type="FunFam" id="3.40.50.620:FF:000021">
    <property type="entry name" value="Riboflavin biosynthesis protein"/>
    <property type="match status" value="1"/>
</dbReference>
<feature type="domain" description="Riboflavin kinase" evidence="15">
    <location>
        <begin position="213"/>
        <end position="283"/>
    </location>
</feature>
<dbReference type="Gene3D" id="3.40.50.620">
    <property type="entry name" value="HUPs"/>
    <property type="match status" value="1"/>
</dbReference>
<keyword evidence="18" id="KW-1185">Reference proteome</keyword>
<dbReference type="CDD" id="cd02064">
    <property type="entry name" value="FAD_synthetase_N"/>
    <property type="match status" value="1"/>
</dbReference>
<reference evidence="17 18" key="1">
    <citation type="submission" date="2016-10" db="EMBL/GenBank/DDBJ databases">
        <title>Complete Genome Sequence of Peptococcaceae strain DCMF.</title>
        <authorList>
            <person name="Edwards R.J."/>
            <person name="Holland S.I."/>
            <person name="Deshpande N.P."/>
            <person name="Wong Y.K."/>
            <person name="Ertan H."/>
            <person name="Manefield M."/>
            <person name="Russell T.L."/>
            <person name="Lee M.J."/>
        </authorList>
    </citation>
    <scope>NUCLEOTIDE SEQUENCE [LARGE SCALE GENOMIC DNA]</scope>
    <source>
        <strain evidence="17 18">DCMF</strain>
    </source>
</reference>
<keyword evidence="10 14" id="KW-0067">ATP-binding</keyword>
<evidence type="ECO:0000256" key="4">
    <source>
        <dbReference type="ARBA" id="ARBA00022643"/>
    </source>
</evidence>
<dbReference type="GO" id="GO:0006747">
    <property type="term" value="P:FAD biosynthetic process"/>
    <property type="evidence" value="ECO:0007669"/>
    <property type="project" value="UniProtKB-UniRule"/>
</dbReference>
<dbReference type="GO" id="GO:0005524">
    <property type="term" value="F:ATP binding"/>
    <property type="evidence" value="ECO:0007669"/>
    <property type="project" value="UniProtKB-UniRule"/>
</dbReference>
<evidence type="ECO:0000256" key="3">
    <source>
        <dbReference type="ARBA" id="ARBA00022630"/>
    </source>
</evidence>
<dbReference type="Pfam" id="PF06574">
    <property type="entry name" value="FAD_syn"/>
    <property type="match status" value="1"/>
</dbReference>
<comment type="catalytic activity">
    <reaction evidence="13 14">
        <text>FMN + ATP + H(+) = FAD + diphosphate</text>
        <dbReference type="Rhea" id="RHEA:17237"/>
        <dbReference type="ChEBI" id="CHEBI:15378"/>
        <dbReference type="ChEBI" id="CHEBI:30616"/>
        <dbReference type="ChEBI" id="CHEBI:33019"/>
        <dbReference type="ChEBI" id="CHEBI:57692"/>
        <dbReference type="ChEBI" id="CHEBI:58210"/>
        <dbReference type="EC" id="2.7.7.2"/>
    </reaction>
</comment>
<dbReference type="InterPro" id="IPR014729">
    <property type="entry name" value="Rossmann-like_a/b/a_fold"/>
</dbReference>
<sequence length="286" mass="32337">MDVVTGLKNLNKYHHIVIALGNFDGIHRGHQRLIKKTVELAKQLDGVPSLLFFEPHPMNVLNPNSNFRTLLSIKDKIRMIEQLGIRLLIILPFTQDIANLTPHEFVKSVLVDKLNVKTVVIGYNYTFGYKGAGNVLTMDTLARQYNFRMTVISQYKIRNQEVSSTHARNLLLEGNVSGAAMILGYHPFLWCKAGAVDRWKSGRMIMTLIPGYNVIVPADGVYFAKISLNDDLFESMAYVGIKASTGIKIEAFYLSEDIYGCTICVEFIRRLHDGLRCEENNRLLNA</sequence>
<evidence type="ECO:0000259" key="15">
    <source>
        <dbReference type="Pfam" id="PF01687"/>
    </source>
</evidence>
<dbReference type="Proteomes" id="UP000323521">
    <property type="component" value="Chromosome"/>
</dbReference>
<dbReference type="EC" id="2.7.7.2" evidence="14"/>
<evidence type="ECO:0000256" key="1">
    <source>
        <dbReference type="ARBA" id="ARBA00004726"/>
    </source>
</evidence>
<evidence type="ECO:0000259" key="16">
    <source>
        <dbReference type="Pfam" id="PF06574"/>
    </source>
</evidence>
<comment type="pathway">
    <text evidence="1 14">Cofactor biosynthesis; FAD biosynthesis; FAD from FMN: step 1/1.</text>
</comment>
<dbReference type="EMBL" id="CP017634">
    <property type="protein sequence ID" value="ATW28878.1"/>
    <property type="molecule type" value="Genomic_DNA"/>
</dbReference>
<proteinExistence type="inferred from homology"/>
<dbReference type="RefSeq" id="WP_148136859.1">
    <property type="nucleotide sequence ID" value="NZ_CP017634.1"/>
</dbReference>
<dbReference type="OrthoDB" id="9803667at2"/>
<organism evidence="17 18">
    <name type="scientific">Formimonas warabiya</name>
    <dbReference type="NCBI Taxonomy" id="1761012"/>
    <lineage>
        <taxon>Bacteria</taxon>
        <taxon>Bacillati</taxon>
        <taxon>Bacillota</taxon>
        <taxon>Clostridia</taxon>
        <taxon>Eubacteriales</taxon>
        <taxon>Peptococcaceae</taxon>
        <taxon>Candidatus Formimonas</taxon>
    </lineage>
</organism>
<dbReference type="InterPro" id="IPR002606">
    <property type="entry name" value="Riboflavin_kinase_bac"/>
</dbReference>
<evidence type="ECO:0000256" key="6">
    <source>
        <dbReference type="ARBA" id="ARBA00022695"/>
    </source>
</evidence>